<reference evidence="6" key="1">
    <citation type="submission" date="2016-10" db="EMBL/GenBank/DDBJ databases">
        <authorList>
            <person name="Varghese N."/>
            <person name="Submissions S."/>
        </authorList>
    </citation>
    <scope>NUCLEOTIDE SEQUENCE [LARGE SCALE GENOMIC DNA]</scope>
    <source>
        <strain evidence="6">IBRC-M 10760</strain>
    </source>
</reference>
<dbReference type="GO" id="GO:0046872">
    <property type="term" value="F:metal ion binding"/>
    <property type="evidence" value="ECO:0007669"/>
    <property type="project" value="InterPro"/>
</dbReference>
<feature type="compositionally biased region" description="Basic and acidic residues" evidence="4">
    <location>
        <begin position="283"/>
        <end position="327"/>
    </location>
</feature>
<dbReference type="PROSITE" id="PS51318">
    <property type="entry name" value="TAT"/>
    <property type="match status" value="1"/>
</dbReference>
<keyword evidence="6" id="KW-1185">Reference proteome</keyword>
<evidence type="ECO:0000313" key="5">
    <source>
        <dbReference type="EMBL" id="SDG15287.1"/>
    </source>
</evidence>
<dbReference type="PANTHER" id="PTHR42953">
    <property type="entry name" value="HIGH-AFFINITY ZINC UPTAKE SYSTEM PROTEIN ZNUA-RELATED"/>
    <property type="match status" value="1"/>
</dbReference>
<evidence type="ECO:0000256" key="3">
    <source>
        <dbReference type="ARBA" id="ARBA00022729"/>
    </source>
</evidence>
<dbReference type="RefSeq" id="WP_092694711.1">
    <property type="nucleotide sequence ID" value="NZ_FNBK01000016.1"/>
</dbReference>
<dbReference type="EMBL" id="FNBK01000016">
    <property type="protein sequence ID" value="SDG15287.1"/>
    <property type="molecule type" value="Genomic_DNA"/>
</dbReference>
<dbReference type="InterPro" id="IPR006127">
    <property type="entry name" value="ZnuA-like"/>
</dbReference>
<evidence type="ECO:0000313" key="6">
    <source>
        <dbReference type="Proteomes" id="UP000199076"/>
    </source>
</evidence>
<feature type="region of interest" description="Disordered" evidence="4">
    <location>
        <begin position="128"/>
        <end position="152"/>
    </location>
</feature>
<dbReference type="STRING" id="660518.SAMN05216218_11667"/>
<dbReference type="AlphaFoldDB" id="A0A1G7RWY8"/>
<dbReference type="SUPFAM" id="SSF53807">
    <property type="entry name" value="Helical backbone' metal receptor"/>
    <property type="match status" value="2"/>
</dbReference>
<comment type="similarity">
    <text evidence="1">Belongs to the bacterial solute-binding protein 9 family.</text>
</comment>
<dbReference type="OrthoDB" id="50488at2157"/>
<dbReference type="PANTHER" id="PTHR42953:SF3">
    <property type="entry name" value="HIGH-AFFINITY ZINC UPTAKE SYSTEM PROTEIN ZNUA"/>
    <property type="match status" value="1"/>
</dbReference>
<dbReference type="InterPro" id="IPR006311">
    <property type="entry name" value="TAT_signal"/>
</dbReference>
<keyword evidence="3" id="KW-0732">Signal</keyword>
<evidence type="ECO:0000256" key="1">
    <source>
        <dbReference type="ARBA" id="ARBA00011028"/>
    </source>
</evidence>
<keyword evidence="2" id="KW-0813">Transport</keyword>
<feature type="region of interest" description="Disordered" evidence="4">
    <location>
        <begin position="277"/>
        <end position="334"/>
    </location>
</feature>
<dbReference type="Pfam" id="PF01297">
    <property type="entry name" value="ZnuA"/>
    <property type="match status" value="2"/>
</dbReference>
<dbReference type="InterPro" id="IPR050492">
    <property type="entry name" value="Bact_metal-bind_prot9"/>
</dbReference>
<name>A0A1G7RWY8_9EURY</name>
<dbReference type="Proteomes" id="UP000199076">
    <property type="component" value="Unassembled WGS sequence"/>
</dbReference>
<accession>A0A1G7RWY8</accession>
<sequence>MAEHTRRRFVTGGIGAVAASALAGCLGGGNESSGTTAQASFFVFGDFASKVAGDTATGETLVPVGQHGHGWEPGPKVQQTVLKSDLFVHGMEGFQPWADDIVETIKSDDADVALVNASAGVDLREAGHAHEEEHGHEGEDEHSDESGHGGSPPWEWAGLYHLDAGTYTYEFEQGPDPRMHLAVLATDEGGDHGIHHVEETAHSLYESGHDAHTPVEAEGTLTPSSESLFTLQFAESGTTNYRLQIESAGHYVLFAQHVPSEFSATLSNESGTLVSPEVTETAGGHEHEGDHGHEGEGEHESDHGHEGEHDHESEGGHDGGHGHDHPGGMDPHFWIDPVRAKTAVDNIQQGFANVDSGNSSTYESNASAYKQELDDLHSSMQSSLDGASKDVVFVAGHNAFGYLGARYGFEAKTLTSVSPDDEPTLEDIEQAQKLIDEHDLQYVCADPLESQTAANQLVAETDAQEVLPLTPIPGQTQEWADEGWGYVEVMENVNLPTLEQALDAR</sequence>
<dbReference type="GO" id="GO:0030001">
    <property type="term" value="P:metal ion transport"/>
    <property type="evidence" value="ECO:0007669"/>
    <property type="project" value="InterPro"/>
</dbReference>
<dbReference type="PROSITE" id="PS51257">
    <property type="entry name" value="PROKAR_LIPOPROTEIN"/>
    <property type="match status" value="1"/>
</dbReference>
<gene>
    <name evidence="5" type="ORF">SAMN05216218_11667</name>
</gene>
<protein>
    <submittedName>
        <fullName evidence="5">Zinc transport system substrate-binding protein</fullName>
    </submittedName>
</protein>
<evidence type="ECO:0000256" key="4">
    <source>
        <dbReference type="SAM" id="MobiDB-lite"/>
    </source>
</evidence>
<dbReference type="Gene3D" id="3.40.50.1980">
    <property type="entry name" value="Nitrogenase molybdenum iron protein domain"/>
    <property type="match status" value="3"/>
</dbReference>
<evidence type="ECO:0000256" key="2">
    <source>
        <dbReference type="ARBA" id="ARBA00022448"/>
    </source>
</evidence>
<organism evidence="5 6">
    <name type="scientific">Halorientalis regularis</name>
    <dbReference type="NCBI Taxonomy" id="660518"/>
    <lineage>
        <taxon>Archaea</taxon>
        <taxon>Methanobacteriati</taxon>
        <taxon>Methanobacteriota</taxon>
        <taxon>Stenosarchaea group</taxon>
        <taxon>Halobacteria</taxon>
        <taxon>Halobacteriales</taxon>
        <taxon>Haloarculaceae</taxon>
        <taxon>Halorientalis</taxon>
    </lineage>
</organism>
<proteinExistence type="inferred from homology"/>
<feature type="compositionally biased region" description="Basic and acidic residues" evidence="4">
    <location>
        <begin position="128"/>
        <end position="147"/>
    </location>
</feature>